<dbReference type="SMART" id="SM00356">
    <property type="entry name" value="ZnF_C3H1"/>
    <property type="match status" value="2"/>
</dbReference>
<dbReference type="PROSITE" id="PS50103">
    <property type="entry name" value="ZF_C3H1"/>
    <property type="match status" value="2"/>
</dbReference>
<dbReference type="InterPro" id="IPR045124">
    <property type="entry name" value="Su(sable)-like"/>
</dbReference>
<feature type="region of interest" description="Disordered" evidence="7">
    <location>
        <begin position="844"/>
        <end position="905"/>
    </location>
</feature>
<sequence>MAFANLFTSLSAVSGGDDSPAQPAFTHRDDTENGKRGNARKRKTQCEQTGPHNKKQHYQVKNTRTYNYKTTHNQMHNTCNERANFTEELLLNHCNKASHNNMSHKGHNYKTEHNHHVHKQQQQRCKTQEQKNHHQQQQQQQKDQRRPPNRGGNHQNRSTSKKDGGGSRNRKYKQDVQVNRTRFMSQEFKEQNAMMVDGRLLCRHFLWGRCIKGDECQLEHIKGYNNLIKGVCKFYIQGLLNSSLEFCYFLHYAEQTFPCKFFHRKGKCSQGADCKFSHEPLDDVTKQLLDEVIKKDELYKVAKAEEEFSAQPVKSAEPEITEANETPDILIQPLRANFYNSTESNAQREALSCQTEEPANVTEEANPAHAAASQSHNSPSNDHNHKEPVCYSVEAVLGPKLSKPFSGLFTTPGGQDLSSVPIPQSDNTSGSANQSEVPYSVDAVLRSYKSLDSSTPAAPTAQTVSYTPKSEQLSSAKNKDKDLYLGNTKNEPNKFLQVQSGPISKTCPDHHLGKGNGRLSIDITSSGDCESEVPKPSGKLLYSLFSRPPSQTSTPKLPAPLKPHRAGLTSDSKVSINPSSGFKEFKGRDALSTEPVATSCKTRDSAHHFASKNLTEVHKDSRNSQSGLKIGADQHYSSETTAECGSKTIHCSDLAIEPSKTQKRPFYSLFASPITDTMRPTADSARIQSSCLTPQLADCRSKAAVKPDKLNSARSFLSLFASPLSEMTGSATGMPSQPDAASHLSESKQRAREELEMPLPCLARPDDKETCHASRSPNVSTNPIKVDDRSSYKKTSTNHIDFLDQTDQPAPDVSSHEGSSVAATSGSLLKSLFQSLGPYQQDVEQQGSVEISVSSDSEKKDEGSTGFISVEQQQGITKKGGRKKKLKAQDSHKQSAEKTAAHTTSCTHSFPIRALPLMSQPHTGQTLKQTSEGRTCVNGNVAVTPLKDLFKTLDPTVFHFRQ</sequence>
<evidence type="ECO:0000256" key="3">
    <source>
        <dbReference type="ARBA" id="ARBA00022737"/>
    </source>
</evidence>
<protein>
    <submittedName>
        <fullName evidence="9">Uncharacterized protein LOC122979220 isoform X2</fullName>
    </submittedName>
</protein>
<keyword evidence="10" id="KW-1185">Reference proteome</keyword>
<evidence type="ECO:0000313" key="10">
    <source>
        <dbReference type="Proteomes" id="UP001314229"/>
    </source>
</evidence>
<gene>
    <name evidence="9" type="ORF">FSCOSCO3_A003679</name>
</gene>
<feature type="compositionally biased region" description="Basic and acidic residues" evidence="7">
    <location>
        <begin position="26"/>
        <end position="35"/>
    </location>
</feature>
<name>A0AAV1PVJ6_SCOSC</name>
<feature type="compositionally biased region" description="Polar residues" evidence="7">
    <location>
        <begin position="844"/>
        <end position="855"/>
    </location>
</feature>
<feature type="region of interest" description="Disordered" evidence="7">
    <location>
        <begin position="416"/>
        <end position="437"/>
    </location>
</feature>
<reference evidence="9 10" key="1">
    <citation type="submission" date="2024-01" db="EMBL/GenBank/DDBJ databases">
        <authorList>
            <person name="Alioto T."/>
            <person name="Alioto T."/>
            <person name="Gomez Garrido J."/>
        </authorList>
    </citation>
    <scope>NUCLEOTIDE SEQUENCE [LARGE SCALE GENOMIC DNA]</scope>
</reference>
<keyword evidence="1" id="KW-0597">Phosphoprotein</keyword>
<dbReference type="Proteomes" id="UP001314229">
    <property type="component" value="Unassembled WGS sequence"/>
</dbReference>
<comment type="caution">
    <text evidence="9">The sequence shown here is derived from an EMBL/GenBank/DDBJ whole genome shotgun (WGS) entry which is preliminary data.</text>
</comment>
<evidence type="ECO:0000259" key="8">
    <source>
        <dbReference type="PROSITE" id="PS50103"/>
    </source>
</evidence>
<feature type="domain" description="C3H1-type" evidence="8">
    <location>
        <begin position="253"/>
        <end position="281"/>
    </location>
</feature>
<dbReference type="AlphaFoldDB" id="A0AAV1PVJ6"/>
<dbReference type="Gene3D" id="4.10.1000.10">
    <property type="entry name" value="Zinc finger, CCCH-type"/>
    <property type="match status" value="1"/>
</dbReference>
<feature type="compositionally biased region" description="Polar residues" evidence="7">
    <location>
        <begin position="569"/>
        <end position="580"/>
    </location>
</feature>
<dbReference type="GO" id="GO:0008270">
    <property type="term" value="F:zinc ion binding"/>
    <property type="evidence" value="ECO:0007669"/>
    <property type="project" value="UniProtKB-KW"/>
</dbReference>
<evidence type="ECO:0000256" key="4">
    <source>
        <dbReference type="ARBA" id="ARBA00022771"/>
    </source>
</evidence>
<dbReference type="InterPro" id="IPR054361">
    <property type="entry name" value="Znf-CCCH_ZC3H4/6/8"/>
</dbReference>
<dbReference type="InterPro" id="IPR036855">
    <property type="entry name" value="Znf_CCCH_sf"/>
</dbReference>
<keyword evidence="3" id="KW-0677">Repeat</keyword>
<evidence type="ECO:0000313" key="9">
    <source>
        <dbReference type="EMBL" id="CAK6975746.1"/>
    </source>
</evidence>
<feature type="compositionally biased region" description="Basic and acidic residues" evidence="7">
    <location>
        <begin position="745"/>
        <end position="755"/>
    </location>
</feature>
<feature type="compositionally biased region" description="Polar residues" evidence="7">
    <location>
        <begin position="773"/>
        <end position="783"/>
    </location>
</feature>
<keyword evidence="5 6" id="KW-0862">Zinc</keyword>
<dbReference type="EMBL" id="CAWUFR010000314">
    <property type="protein sequence ID" value="CAK6975746.1"/>
    <property type="molecule type" value="Genomic_DNA"/>
</dbReference>
<feature type="region of interest" description="Disordered" evidence="7">
    <location>
        <begin position="548"/>
        <end position="588"/>
    </location>
</feature>
<dbReference type="PANTHER" id="PTHR13119">
    <property type="entry name" value="ZINC FINGER CCCH DOMAIN-CONTAINING PROTEI"/>
    <property type="match status" value="1"/>
</dbReference>
<feature type="compositionally biased region" description="Polar residues" evidence="7">
    <location>
        <begin position="451"/>
        <end position="476"/>
    </location>
</feature>
<feature type="region of interest" description="Disordered" evidence="7">
    <location>
        <begin position="451"/>
        <end position="494"/>
    </location>
</feature>
<organism evidence="9 10">
    <name type="scientific">Scomber scombrus</name>
    <name type="common">Atlantic mackerel</name>
    <name type="synonym">Scomber vernalis</name>
    <dbReference type="NCBI Taxonomy" id="13677"/>
    <lineage>
        <taxon>Eukaryota</taxon>
        <taxon>Metazoa</taxon>
        <taxon>Chordata</taxon>
        <taxon>Craniata</taxon>
        <taxon>Vertebrata</taxon>
        <taxon>Euteleostomi</taxon>
        <taxon>Actinopterygii</taxon>
        <taxon>Neopterygii</taxon>
        <taxon>Teleostei</taxon>
        <taxon>Neoteleostei</taxon>
        <taxon>Acanthomorphata</taxon>
        <taxon>Pelagiaria</taxon>
        <taxon>Scombriformes</taxon>
        <taxon>Scombridae</taxon>
        <taxon>Scomber</taxon>
    </lineage>
</organism>
<feature type="zinc finger region" description="C3H1-type" evidence="6">
    <location>
        <begin position="253"/>
        <end position="281"/>
    </location>
</feature>
<dbReference type="GO" id="GO:0003723">
    <property type="term" value="F:RNA binding"/>
    <property type="evidence" value="ECO:0007669"/>
    <property type="project" value="InterPro"/>
</dbReference>
<keyword evidence="2 6" id="KW-0479">Metal-binding</keyword>
<dbReference type="GO" id="GO:0045892">
    <property type="term" value="P:negative regulation of DNA-templated transcription"/>
    <property type="evidence" value="ECO:0007669"/>
    <property type="project" value="InterPro"/>
</dbReference>
<dbReference type="Gene3D" id="1.20.120.1350">
    <property type="entry name" value="Pneumovirus matrix protein 2 (M2), zinc-binding domain"/>
    <property type="match status" value="1"/>
</dbReference>
<evidence type="ECO:0000256" key="1">
    <source>
        <dbReference type="ARBA" id="ARBA00022553"/>
    </source>
</evidence>
<feature type="domain" description="C3H1-type" evidence="8">
    <location>
        <begin position="201"/>
        <end position="223"/>
    </location>
</feature>
<dbReference type="Pfam" id="PF22623">
    <property type="entry name" value="zf-CCCH_9"/>
    <property type="match status" value="1"/>
</dbReference>
<feature type="region of interest" description="Disordered" evidence="7">
    <location>
        <begin position="11"/>
        <end position="57"/>
    </location>
</feature>
<accession>A0AAV1PVJ6</accession>
<feature type="compositionally biased region" description="Basic and acidic residues" evidence="7">
    <location>
        <begin position="887"/>
        <end position="900"/>
    </location>
</feature>
<evidence type="ECO:0000256" key="7">
    <source>
        <dbReference type="SAM" id="MobiDB-lite"/>
    </source>
</evidence>
<feature type="region of interest" description="Disordered" evidence="7">
    <location>
        <begin position="728"/>
        <end position="795"/>
    </location>
</feature>
<feature type="region of interest" description="Disordered" evidence="7">
    <location>
        <begin position="802"/>
        <end position="821"/>
    </location>
</feature>
<dbReference type="PANTHER" id="PTHR13119:SF23">
    <property type="entry name" value="ZINC FINGER CCCH DOMAIN-CONTAINING PROTEIN 4"/>
    <property type="match status" value="1"/>
</dbReference>
<feature type="zinc finger region" description="C3H1-type" evidence="6">
    <location>
        <begin position="201"/>
        <end position="223"/>
    </location>
</feature>
<keyword evidence="4 6" id="KW-0863">Zinc-finger</keyword>
<feature type="region of interest" description="Disordered" evidence="7">
    <location>
        <begin position="97"/>
        <end position="178"/>
    </location>
</feature>
<feature type="compositionally biased region" description="Polar residues" evidence="7">
    <location>
        <begin position="372"/>
        <end position="381"/>
    </location>
</feature>
<dbReference type="SUPFAM" id="SSF90229">
    <property type="entry name" value="CCCH zinc finger"/>
    <property type="match status" value="1"/>
</dbReference>
<evidence type="ECO:0000256" key="2">
    <source>
        <dbReference type="ARBA" id="ARBA00022723"/>
    </source>
</evidence>
<proteinExistence type="predicted"/>
<evidence type="ECO:0000256" key="6">
    <source>
        <dbReference type="PROSITE-ProRule" id="PRU00723"/>
    </source>
</evidence>
<dbReference type="InterPro" id="IPR000571">
    <property type="entry name" value="Znf_CCCH"/>
</dbReference>
<evidence type="ECO:0000256" key="5">
    <source>
        <dbReference type="ARBA" id="ARBA00022833"/>
    </source>
</evidence>
<feature type="compositionally biased region" description="Polar residues" evidence="7">
    <location>
        <begin position="346"/>
        <end position="357"/>
    </location>
</feature>
<feature type="region of interest" description="Disordered" evidence="7">
    <location>
        <begin position="346"/>
        <end position="386"/>
    </location>
</feature>
<dbReference type="GO" id="GO:0005634">
    <property type="term" value="C:nucleus"/>
    <property type="evidence" value="ECO:0007669"/>
    <property type="project" value="TreeGrafter"/>
</dbReference>